<evidence type="ECO:0000259" key="1">
    <source>
        <dbReference type="Pfam" id="PF05598"/>
    </source>
</evidence>
<dbReference type="Pfam" id="PF05598">
    <property type="entry name" value="DUF772"/>
    <property type="match status" value="1"/>
</dbReference>
<dbReference type="EMBL" id="FONX01000020">
    <property type="protein sequence ID" value="SFF25223.1"/>
    <property type="molecule type" value="Genomic_DNA"/>
</dbReference>
<protein>
    <submittedName>
        <fullName evidence="2">Transposase domain</fullName>
    </submittedName>
</protein>
<dbReference type="OrthoDB" id="111180at2"/>
<dbReference type="InterPro" id="IPR008490">
    <property type="entry name" value="Transposase_InsH_N"/>
</dbReference>
<reference evidence="3" key="1">
    <citation type="submission" date="2016-10" db="EMBL/GenBank/DDBJ databases">
        <authorList>
            <person name="Varghese N."/>
            <person name="Submissions S."/>
        </authorList>
    </citation>
    <scope>NUCLEOTIDE SEQUENCE [LARGE SCALE GENOMIC DNA]</scope>
    <source>
        <strain evidence="3">DSM 27981</strain>
    </source>
</reference>
<organism evidence="2 3">
    <name type="scientific">Paracidovorax wautersii</name>
    <dbReference type="NCBI Taxonomy" id="1177982"/>
    <lineage>
        <taxon>Bacteria</taxon>
        <taxon>Pseudomonadati</taxon>
        <taxon>Pseudomonadota</taxon>
        <taxon>Betaproteobacteria</taxon>
        <taxon>Burkholderiales</taxon>
        <taxon>Comamonadaceae</taxon>
        <taxon>Paracidovorax</taxon>
    </lineage>
</organism>
<name>A0A1I2H774_9BURK</name>
<sequence>MPRYIEGQNRHQVILLPESLDDFIAQDNTVRIVDAFINELDLVALGFHGATPAATGRPSYHPAVLLKLYLYGYLNRIQSSRRLERE</sequence>
<accession>A0A1I2H774</accession>
<feature type="domain" description="Transposase InsH N-terminal" evidence="1">
    <location>
        <begin position="19"/>
        <end position="86"/>
    </location>
</feature>
<gene>
    <name evidence="2" type="ORF">SAMN04489711_1201</name>
</gene>
<dbReference type="AlphaFoldDB" id="A0A1I2H774"/>
<evidence type="ECO:0000313" key="3">
    <source>
        <dbReference type="Proteomes" id="UP000199119"/>
    </source>
</evidence>
<dbReference type="Proteomes" id="UP000199119">
    <property type="component" value="Unassembled WGS sequence"/>
</dbReference>
<proteinExistence type="predicted"/>
<evidence type="ECO:0000313" key="2">
    <source>
        <dbReference type="EMBL" id="SFF25223.1"/>
    </source>
</evidence>
<keyword evidence="3" id="KW-1185">Reference proteome</keyword>
<dbReference type="PANTHER" id="PTHR33408">
    <property type="entry name" value="TRANSPOSASE"/>
    <property type="match status" value="1"/>
</dbReference>
<feature type="non-terminal residue" evidence="2">
    <location>
        <position position="86"/>
    </location>
</feature>
<dbReference type="PANTHER" id="PTHR33408:SF2">
    <property type="entry name" value="TRANSPOSASE DDE DOMAIN-CONTAINING PROTEIN"/>
    <property type="match status" value="1"/>
</dbReference>
<dbReference type="RefSeq" id="WP_139222904.1">
    <property type="nucleotide sequence ID" value="NZ_FONX01000020.1"/>
</dbReference>